<reference evidence="4 5" key="1">
    <citation type="submission" date="2014-08" db="EMBL/GenBank/DDBJ databases">
        <title>Porphyromonas cangingivalis strain:COT-109_OH1386 Genome sequencing.</title>
        <authorList>
            <person name="Wallis C."/>
            <person name="Deusch O."/>
            <person name="O'Flynn C."/>
            <person name="Davis I."/>
            <person name="Jospin G."/>
            <person name="Darling A.E."/>
            <person name="Coil D.A."/>
            <person name="Alexiev A."/>
            <person name="Horsfall A."/>
            <person name="Kirkwood N."/>
            <person name="Harris S."/>
            <person name="Eisen J.A."/>
        </authorList>
    </citation>
    <scope>NUCLEOTIDE SEQUENCE [LARGE SCALE GENOMIC DNA]</scope>
    <source>
        <strain evidence="5">COT-109 OH1386</strain>
    </source>
</reference>
<dbReference type="GO" id="GO:0008932">
    <property type="term" value="F:lytic endotransglycosylase activity"/>
    <property type="evidence" value="ECO:0007669"/>
    <property type="project" value="TreeGrafter"/>
</dbReference>
<evidence type="ECO:0000313" key="4">
    <source>
        <dbReference type="EMBL" id="KGN79452.1"/>
    </source>
</evidence>
<evidence type="ECO:0000256" key="2">
    <source>
        <dbReference type="SAM" id="MobiDB-lite"/>
    </source>
</evidence>
<comment type="caution">
    <text evidence="4">The sequence shown here is derived from an EMBL/GenBank/DDBJ whole genome shotgun (WGS) entry which is preliminary data.</text>
</comment>
<dbReference type="STRING" id="36874.HQ34_02540"/>
<dbReference type="Proteomes" id="UP000030125">
    <property type="component" value="Unassembled WGS sequence"/>
</dbReference>
<dbReference type="eggNOG" id="COG0741">
    <property type="taxonomic scope" value="Bacteria"/>
</dbReference>
<dbReference type="GO" id="GO:0000270">
    <property type="term" value="P:peptidoglycan metabolic process"/>
    <property type="evidence" value="ECO:0007669"/>
    <property type="project" value="InterPro"/>
</dbReference>
<dbReference type="AlphaFoldDB" id="A0A0A2EP56"/>
<dbReference type="eggNOG" id="COG1388">
    <property type="taxonomic scope" value="Bacteria"/>
</dbReference>
<dbReference type="SUPFAM" id="SSF54106">
    <property type="entry name" value="LysM domain"/>
    <property type="match status" value="2"/>
</dbReference>
<evidence type="ECO:0000313" key="5">
    <source>
        <dbReference type="Proteomes" id="UP000030125"/>
    </source>
</evidence>
<dbReference type="InterPro" id="IPR008258">
    <property type="entry name" value="Transglycosylase_SLT_dom_1"/>
</dbReference>
<organism evidence="4 5">
    <name type="scientific">Porphyromonas cangingivalis</name>
    <dbReference type="NCBI Taxonomy" id="36874"/>
    <lineage>
        <taxon>Bacteria</taxon>
        <taxon>Pseudomonadati</taxon>
        <taxon>Bacteroidota</taxon>
        <taxon>Bacteroidia</taxon>
        <taxon>Bacteroidales</taxon>
        <taxon>Porphyromonadaceae</taxon>
        <taxon>Porphyromonas</taxon>
    </lineage>
</organism>
<dbReference type="InterPro" id="IPR023346">
    <property type="entry name" value="Lysozyme-like_dom_sf"/>
</dbReference>
<feature type="domain" description="LysM" evidence="3">
    <location>
        <begin position="359"/>
        <end position="402"/>
    </location>
</feature>
<evidence type="ECO:0000259" key="3">
    <source>
        <dbReference type="PROSITE" id="PS51782"/>
    </source>
</evidence>
<dbReference type="PROSITE" id="PS51782">
    <property type="entry name" value="LYSM"/>
    <property type="match status" value="2"/>
</dbReference>
<gene>
    <name evidence="4" type="ORF">HQ35_07810</name>
</gene>
<dbReference type="InterPro" id="IPR036779">
    <property type="entry name" value="LysM_dom_sf"/>
</dbReference>
<dbReference type="PANTHER" id="PTHR33734">
    <property type="entry name" value="LYSM DOMAIN-CONTAINING GPI-ANCHORED PROTEIN 2"/>
    <property type="match status" value="1"/>
</dbReference>
<dbReference type="SMART" id="SM00257">
    <property type="entry name" value="LysM"/>
    <property type="match status" value="2"/>
</dbReference>
<dbReference type="OrthoDB" id="9815002at2"/>
<dbReference type="EMBL" id="JQJD01000050">
    <property type="protein sequence ID" value="KGN79452.1"/>
    <property type="molecule type" value="Genomic_DNA"/>
</dbReference>
<name>A0A0A2EP56_PORCN</name>
<keyword evidence="5" id="KW-1185">Reference proteome</keyword>
<dbReference type="Gene3D" id="3.10.350.10">
    <property type="entry name" value="LysM domain"/>
    <property type="match status" value="2"/>
</dbReference>
<dbReference type="Pfam" id="PF01476">
    <property type="entry name" value="LysM"/>
    <property type="match status" value="2"/>
</dbReference>
<accession>A0A0A2EP56</accession>
<dbReference type="InterPro" id="IPR018392">
    <property type="entry name" value="LysM"/>
</dbReference>
<feature type="region of interest" description="Disordered" evidence="2">
    <location>
        <begin position="417"/>
        <end position="454"/>
    </location>
</feature>
<feature type="domain" description="LysM" evidence="3">
    <location>
        <begin position="452"/>
        <end position="496"/>
    </location>
</feature>
<dbReference type="CDD" id="cd16894">
    <property type="entry name" value="MltD-like"/>
    <property type="match status" value="1"/>
</dbReference>
<dbReference type="PROSITE" id="PS00922">
    <property type="entry name" value="TRANSGLYCOSYLASE"/>
    <property type="match status" value="1"/>
</dbReference>
<feature type="compositionally biased region" description="Basic and acidic residues" evidence="2">
    <location>
        <begin position="437"/>
        <end position="446"/>
    </location>
</feature>
<comment type="similarity">
    <text evidence="1">Belongs to the transglycosylase Slt family.</text>
</comment>
<dbReference type="SUPFAM" id="SSF53955">
    <property type="entry name" value="Lysozyme-like"/>
    <property type="match status" value="1"/>
</dbReference>
<dbReference type="Gene3D" id="1.10.530.10">
    <property type="match status" value="1"/>
</dbReference>
<dbReference type="RefSeq" id="WP_036852261.1">
    <property type="nucleotide sequence ID" value="NZ_JQJD01000050.1"/>
</dbReference>
<sequence>MRKESYIKYVILVCTIVLGWLVSPEALGAETTSIPKDTLPSREVVPEALDNKLTSLIEDKYKTYFDHSTPSAHRTREFSSEEYQKRLNALNSIIPLTYNSVVHECIDQFVNKRGRLFEQVLSASTYYFPIIEEELDKHGLPLELKYLAIVESALSPIAVSPRGATGIWQLMLPTGKVYGLRIDSLIDERRDPKRSTQAACALFKDLYGLYGDWLLALAAYNCGPGNVNKAIRRAGGAKDFWKIYQFLPRETRSYVPYFIAVFYAMEYYNDYQLTPGSINMPLATDTVRVNKRYSFKHLSTLSGVSEDTLMLLNPKYRKGIVPGHSDDQVIILPLVSAQNFSEVKDTIVSTPMRTVESTVYHKVRKRETIASIAKKYGVDVEDIKRWNKMKRNAVKVGQSLAIKIVTEQTVTEDKSILADASASSSRPAIGQEPQGQTEKKSEESVTKKSSSRYHTVRKGESLNIIASKYRGATVNKIKKANKLKNNKIHPGQKLLIPLK</sequence>
<proteinExistence type="inferred from homology"/>
<dbReference type="InterPro" id="IPR000189">
    <property type="entry name" value="Transglyc_AS"/>
</dbReference>
<protein>
    <recommendedName>
        <fullName evidence="3">LysM domain-containing protein</fullName>
    </recommendedName>
</protein>
<dbReference type="CDD" id="cd00118">
    <property type="entry name" value="LysM"/>
    <property type="match status" value="1"/>
</dbReference>
<dbReference type="PANTHER" id="PTHR33734:SF22">
    <property type="entry name" value="MEMBRANE-BOUND LYTIC MUREIN TRANSGLYCOSYLASE D"/>
    <property type="match status" value="1"/>
</dbReference>
<dbReference type="Pfam" id="PF01464">
    <property type="entry name" value="SLT"/>
    <property type="match status" value="1"/>
</dbReference>
<evidence type="ECO:0000256" key="1">
    <source>
        <dbReference type="ARBA" id="ARBA00007734"/>
    </source>
</evidence>
<dbReference type="GO" id="GO:0016020">
    <property type="term" value="C:membrane"/>
    <property type="evidence" value="ECO:0007669"/>
    <property type="project" value="InterPro"/>
</dbReference>